<proteinExistence type="inferred from homology"/>
<keyword evidence="3 5" id="KW-1133">Transmembrane helix</keyword>
<evidence type="ECO:0000256" key="5">
    <source>
        <dbReference type="HAMAP-Rule" id="MF_01361"/>
    </source>
</evidence>
<evidence type="ECO:0000313" key="6">
    <source>
        <dbReference type="EMBL" id="SNQ29645.1"/>
    </source>
</evidence>
<feature type="transmembrane region" description="Helical" evidence="5">
    <location>
        <begin position="30"/>
        <end position="48"/>
    </location>
</feature>
<evidence type="ECO:0000256" key="1">
    <source>
        <dbReference type="ARBA" id="ARBA00022475"/>
    </source>
</evidence>
<dbReference type="PIRSF" id="PIRSF036466">
    <property type="entry name" value="UCP036466"/>
    <property type="match status" value="1"/>
</dbReference>
<keyword evidence="2 5" id="KW-0812">Transmembrane</keyword>
<evidence type="ECO:0000313" key="7">
    <source>
        <dbReference type="Proteomes" id="UP000243463"/>
    </source>
</evidence>
<dbReference type="GO" id="GO:0005886">
    <property type="term" value="C:plasma membrane"/>
    <property type="evidence" value="ECO:0007669"/>
    <property type="project" value="UniProtKB-UniRule"/>
</dbReference>
<dbReference type="RefSeq" id="WP_088823684.1">
    <property type="nucleotide sequence ID" value="NZ_FZLN01000002.1"/>
</dbReference>
<gene>
    <name evidence="6" type="ORF">SAMN05444584_1606</name>
</gene>
<feature type="transmembrane region" description="Helical" evidence="5">
    <location>
        <begin position="5"/>
        <end position="24"/>
    </location>
</feature>
<comment type="similarity">
    <text evidence="5">Belongs to the UPF0391 family.</text>
</comment>
<dbReference type="EMBL" id="FZLN01000002">
    <property type="protein sequence ID" value="SNQ29645.1"/>
    <property type="molecule type" value="Genomic_DNA"/>
</dbReference>
<accession>A0A217EGM9</accession>
<dbReference type="Proteomes" id="UP000243463">
    <property type="component" value="Unassembled WGS sequence"/>
</dbReference>
<name>A0A217EGM9_9GAMM</name>
<dbReference type="AlphaFoldDB" id="A0A217EGM9"/>
<dbReference type="InterPro" id="IPR009760">
    <property type="entry name" value="DUF1328"/>
</dbReference>
<keyword evidence="7" id="KW-1185">Reference proteome</keyword>
<evidence type="ECO:0000256" key="2">
    <source>
        <dbReference type="ARBA" id="ARBA00022692"/>
    </source>
</evidence>
<keyword evidence="4 5" id="KW-0472">Membrane</keyword>
<reference evidence="7" key="1">
    <citation type="submission" date="2017-06" db="EMBL/GenBank/DDBJ databases">
        <authorList>
            <person name="Varghese N."/>
            <person name="Submissions S."/>
        </authorList>
    </citation>
    <scope>NUCLEOTIDE SEQUENCE [LARGE SCALE GENOMIC DNA]</scope>
    <source>
        <strain evidence="7">ANC 5114</strain>
    </source>
</reference>
<evidence type="ECO:0000256" key="3">
    <source>
        <dbReference type="ARBA" id="ARBA00022989"/>
    </source>
</evidence>
<protein>
    <recommendedName>
        <fullName evidence="5">UPF0391 membrane protein SAMN05444584_1606</fullName>
    </recommendedName>
</protein>
<dbReference type="NCBIfam" id="NF010227">
    <property type="entry name" value="PRK13682.1-2"/>
    <property type="match status" value="1"/>
</dbReference>
<evidence type="ECO:0000256" key="4">
    <source>
        <dbReference type="ARBA" id="ARBA00023136"/>
    </source>
</evidence>
<organism evidence="6 7">
    <name type="scientific">Acinetobacter apis</name>
    <dbReference type="NCBI Taxonomy" id="1229165"/>
    <lineage>
        <taxon>Bacteria</taxon>
        <taxon>Pseudomonadati</taxon>
        <taxon>Pseudomonadota</taxon>
        <taxon>Gammaproteobacteria</taxon>
        <taxon>Moraxellales</taxon>
        <taxon>Moraxellaceae</taxon>
        <taxon>Acinetobacter</taxon>
    </lineage>
</organism>
<dbReference type="Pfam" id="PF07043">
    <property type="entry name" value="DUF1328"/>
    <property type="match status" value="1"/>
</dbReference>
<sequence length="51" mass="5405">MFRWVIIFAVIALIASLLGLGGIAGLSKEFAVILFVVALVLAAIGLYTRGR</sequence>
<comment type="caution">
    <text evidence="5">Lacks conserved residue(s) required for the propagation of feature annotation.</text>
</comment>
<dbReference type="HAMAP" id="MF_01361">
    <property type="entry name" value="UPF0391"/>
    <property type="match status" value="1"/>
</dbReference>
<keyword evidence="1 5" id="KW-1003">Cell membrane</keyword>